<proteinExistence type="predicted"/>
<reference evidence="1" key="1">
    <citation type="journal article" date="2014" name="Genome Announc.">
        <title>Draft Genome Sequences of Marine Flavobacterium Nonlabens Strains NR17, NR24, NR27, NR32, NR33, and Ara13.</title>
        <authorList>
            <person name="Nakanishi M."/>
            <person name="Meirelles P."/>
            <person name="Suzuki R."/>
            <person name="Takatani N."/>
            <person name="Mino S."/>
            <person name="Suda W."/>
            <person name="Oshima K."/>
            <person name="Hattori M."/>
            <person name="Ohkuma M."/>
            <person name="Hosokawa M."/>
            <person name="Miyashita K."/>
            <person name="Thompson F.L."/>
            <person name="Niwa A."/>
            <person name="Sawabe T."/>
            <person name="Sawabe T."/>
        </authorList>
    </citation>
    <scope>NUCLEOTIDE SEQUENCE [LARGE SCALE GENOMIC DNA]</scope>
    <source>
        <strain evidence="1">JCM 19294</strain>
    </source>
</reference>
<dbReference type="STRING" id="319236.BST91_08750"/>
<dbReference type="AlphaFoldDB" id="A0A090Q3G2"/>
<sequence>MKTKVTNTAEYIEQFPKWKEQLEQAAILLEETDLEASIKWGAPCYGYGKRNLIGLAGFKNHCAIWFHEGALLSDSYKVLGNAQPGKTKFLRNIQLKEGEQFDTVILKEYINETIQIAKSQDKPK</sequence>
<protein>
    <submittedName>
        <fullName evidence="1">DUF1801 domain-containing protein</fullName>
    </submittedName>
</protein>
<dbReference type="Gene3D" id="3.90.1150.200">
    <property type="match status" value="1"/>
</dbReference>
<organism evidence="1 2">
    <name type="scientific">Nonlabens tegetincola</name>
    <dbReference type="NCBI Taxonomy" id="323273"/>
    <lineage>
        <taxon>Bacteria</taxon>
        <taxon>Pseudomonadati</taxon>
        <taxon>Bacteroidota</taxon>
        <taxon>Flavobacteriia</taxon>
        <taxon>Flavobacteriales</taxon>
        <taxon>Flavobacteriaceae</taxon>
        <taxon>Nonlabens</taxon>
    </lineage>
</organism>
<gene>
    <name evidence="1" type="ORF">JCM19294_1796</name>
</gene>
<dbReference type="Proteomes" id="UP000029221">
    <property type="component" value="Unassembled WGS sequence"/>
</dbReference>
<dbReference type="eggNOG" id="COG4430">
    <property type="taxonomic scope" value="Bacteria"/>
</dbReference>
<dbReference type="InterPro" id="IPR014922">
    <property type="entry name" value="YdhG-like"/>
</dbReference>
<evidence type="ECO:0000313" key="1">
    <source>
        <dbReference type="EMBL" id="GAK96283.1"/>
    </source>
</evidence>
<dbReference type="Pfam" id="PF08818">
    <property type="entry name" value="DUF1801"/>
    <property type="match status" value="1"/>
</dbReference>
<dbReference type="SUPFAM" id="SSF159888">
    <property type="entry name" value="YdhG-like"/>
    <property type="match status" value="1"/>
</dbReference>
<comment type="caution">
    <text evidence="1">The sequence shown here is derived from an EMBL/GenBank/DDBJ whole genome shotgun (WGS) entry which is preliminary data.</text>
</comment>
<evidence type="ECO:0000313" key="2">
    <source>
        <dbReference type="Proteomes" id="UP000029221"/>
    </source>
</evidence>
<keyword evidence="2" id="KW-1185">Reference proteome</keyword>
<accession>A0A090Q3G2</accession>
<dbReference type="RefSeq" id="WP_042277501.1">
    <property type="nucleotide sequence ID" value="NZ_BBML01000002.1"/>
</dbReference>
<dbReference type="EMBL" id="BBML01000002">
    <property type="protein sequence ID" value="GAK96283.1"/>
    <property type="molecule type" value="Genomic_DNA"/>
</dbReference>
<name>A0A090Q3G2_9FLAO</name>